<dbReference type="Proteomes" id="UP001152562">
    <property type="component" value="Unassembled WGS sequence"/>
</dbReference>
<dbReference type="AlphaFoldDB" id="A0A9P0WYH0"/>
<feature type="compositionally biased region" description="Pro residues" evidence="1">
    <location>
        <begin position="28"/>
        <end position="39"/>
    </location>
</feature>
<comment type="caution">
    <text evidence="2">The sequence shown here is derived from an EMBL/GenBank/DDBJ whole genome shotgun (WGS) entry which is preliminary data.</text>
</comment>
<proteinExistence type="predicted"/>
<gene>
    <name evidence="2" type="ORF">PIBRA_LOCUS927</name>
</gene>
<sequence>MRAAQAAHSCREQLTDETVNMNRAYQPRPTPPARPPPGPTLRSLEAIPKTHTVDYGVIFAYGNLITITSR</sequence>
<protein>
    <submittedName>
        <fullName evidence="2">Uncharacterized protein</fullName>
    </submittedName>
</protein>
<evidence type="ECO:0000256" key="1">
    <source>
        <dbReference type="SAM" id="MobiDB-lite"/>
    </source>
</evidence>
<organism evidence="2 3">
    <name type="scientific">Pieris brassicae</name>
    <name type="common">White butterfly</name>
    <name type="synonym">Large white butterfly</name>
    <dbReference type="NCBI Taxonomy" id="7116"/>
    <lineage>
        <taxon>Eukaryota</taxon>
        <taxon>Metazoa</taxon>
        <taxon>Ecdysozoa</taxon>
        <taxon>Arthropoda</taxon>
        <taxon>Hexapoda</taxon>
        <taxon>Insecta</taxon>
        <taxon>Pterygota</taxon>
        <taxon>Neoptera</taxon>
        <taxon>Endopterygota</taxon>
        <taxon>Lepidoptera</taxon>
        <taxon>Glossata</taxon>
        <taxon>Ditrysia</taxon>
        <taxon>Papilionoidea</taxon>
        <taxon>Pieridae</taxon>
        <taxon>Pierinae</taxon>
        <taxon>Pieris</taxon>
    </lineage>
</organism>
<evidence type="ECO:0000313" key="2">
    <source>
        <dbReference type="EMBL" id="CAH3905844.1"/>
    </source>
</evidence>
<name>A0A9P0WYH0_PIEBR</name>
<accession>A0A9P0WYH0</accession>
<evidence type="ECO:0000313" key="3">
    <source>
        <dbReference type="Proteomes" id="UP001152562"/>
    </source>
</evidence>
<feature type="region of interest" description="Disordered" evidence="1">
    <location>
        <begin position="1"/>
        <end position="42"/>
    </location>
</feature>
<keyword evidence="3" id="KW-1185">Reference proteome</keyword>
<reference evidence="2" key="1">
    <citation type="submission" date="2022-05" db="EMBL/GenBank/DDBJ databases">
        <authorList>
            <person name="Okamura Y."/>
        </authorList>
    </citation>
    <scope>NUCLEOTIDE SEQUENCE</scope>
</reference>
<dbReference type="EMBL" id="CALOZG010000001">
    <property type="protein sequence ID" value="CAH3905844.1"/>
    <property type="molecule type" value="Genomic_DNA"/>
</dbReference>